<protein>
    <recommendedName>
        <fullName evidence="3">DUF5666 domain-containing protein</fullName>
    </recommendedName>
</protein>
<dbReference type="Proteomes" id="UP000593737">
    <property type="component" value="Chromosome"/>
</dbReference>
<evidence type="ECO:0008006" key="3">
    <source>
        <dbReference type="Google" id="ProtNLM"/>
    </source>
</evidence>
<dbReference type="EMBL" id="CP047423">
    <property type="protein sequence ID" value="QPD02738.1"/>
    <property type="molecule type" value="Genomic_DNA"/>
</dbReference>
<proteinExistence type="predicted"/>
<organism evidence="1 2">
    <name type="scientific">Candidatus Nitrospira kreftii</name>
    <dbReference type="NCBI Taxonomy" id="2652173"/>
    <lineage>
        <taxon>Bacteria</taxon>
        <taxon>Pseudomonadati</taxon>
        <taxon>Nitrospirota</taxon>
        <taxon>Nitrospiria</taxon>
        <taxon>Nitrospirales</taxon>
        <taxon>Nitrospiraceae</taxon>
        <taxon>Nitrospira</taxon>
    </lineage>
</organism>
<name>A0A7S8FBD8_9BACT</name>
<accession>A0A7S8FBD8</accession>
<gene>
    <name evidence="1" type="ORF">Nkreftii_000512</name>
</gene>
<evidence type="ECO:0000313" key="2">
    <source>
        <dbReference type="Proteomes" id="UP000593737"/>
    </source>
</evidence>
<dbReference type="KEGG" id="nkf:Nkreftii_000512"/>
<reference evidence="1 2" key="1">
    <citation type="journal article" date="2020" name="ISME J.">
        <title>Enrichment and physiological characterization of a novel comammox Nitrospira indicates ammonium inhibition of complete nitrification.</title>
        <authorList>
            <person name="Sakoula D."/>
            <person name="Koch H."/>
            <person name="Frank J."/>
            <person name="Jetten M.S.M."/>
            <person name="van Kessel M.A.H.J."/>
            <person name="Lucker S."/>
        </authorList>
    </citation>
    <scope>NUCLEOTIDE SEQUENCE [LARGE SCALE GENOMIC DNA]</scope>
    <source>
        <strain evidence="1">Comreactor17</strain>
    </source>
</reference>
<evidence type="ECO:0000313" key="1">
    <source>
        <dbReference type="EMBL" id="QPD02738.1"/>
    </source>
</evidence>
<dbReference type="AlphaFoldDB" id="A0A7S8FBD8"/>
<sequence length="100" mass="10654">MALSRLIRPMLIGVFLLTIVFVSLPNAARSSTSTPIQGVVVTVTTGIPGTMVIRDEKGQLHILKLTQQTQLSAQFKMGDKVLAFTSPYGVSAVQLQAGTP</sequence>